<evidence type="ECO:0000256" key="5">
    <source>
        <dbReference type="ARBA" id="ARBA00048128"/>
    </source>
</evidence>
<dbReference type="Pfam" id="PF01704">
    <property type="entry name" value="UDPGP"/>
    <property type="match status" value="1"/>
</dbReference>
<dbReference type="GO" id="GO:0006011">
    <property type="term" value="P:UDP-alpha-D-glucose metabolic process"/>
    <property type="evidence" value="ECO:0007669"/>
    <property type="project" value="InterPro"/>
</dbReference>
<evidence type="ECO:0000313" key="7">
    <source>
        <dbReference type="EMBL" id="RVW78136.1"/>
    </source>
</evidence>
<dbReference type="EMBL" id="QGNW01000301">
    <property type="protein sequence ID" value="RVW78136.1"/>
    <property type="molecule type" value="Genomic_DNA"/>
</dbReference>
<keyword evidence="3 7" id="KW-0808">Transferase</keyword>
<keyword evidence="4 7" id="KW-0548">Nucleotidyltransferase</keyword>
<dbReference type="SUPFAM" id="SSF53448">
    <property type="entry name" value="Nucleotide-diphospho-sugar transferases"/>
    <property type="match status" value="1"/>
</dbReference>
<dbReference type="InterPro" id="IPR026960">
    <property type="entry name" value="RVT-Znf"/>
</dbReference>
<dbReference type="PANTHER" id="PTHR43511">
    <property type="match status" value="1"/>
</dbReference>
<comment type="caution">
    <text evidence="7">The sequence shown here is derived from an EMBL/GenBank/DDBJ whole genome shotgun (WGS) entry which is preliminary data.</text>
</comment>
<evidence type="ECO:0000256" key="3">
    <source>
        <dbReference type="ARBA" id="ARBA00022679"/>
    </source>
</evidence>
<dbReference type="EC" id="2.7.7.9" evidence="2"/>
<dbReference type="GO" id="GO:0003983">
    <property type="term" value="F:UTP:glucose-1-phosphate uridylyltransferase activity"/>
    <property type="evidence" value="ECO:0007669"/>
    <property type="project" value="UniProtKB-EC"/>
</dbReference>
<reference evidence="7 8" key="1">
    <citation type="journal article" date="2018" name="PLoS Genet.">
        <title>Population sequencing reveals clonal diversity and ancestral inbreeding in the grapevine cultivar Chardonnay.</title>
        <authorList>
            <person name="Roach M.J."/>
            <person name="Johnson D.L."/>
            <person name="Bohlmann J."/>
            <person name="van Vuuren H.J."/>
            <person name="Jones S.J."/>
            <person name="Pretorius I.S."/>
            <person name="Schmidt S.A."/>
            <person name="Borneman A.R."/>
        </authorList>
    </citation>
    <scope>NUCLEOTIDE SEQUENCE [LARGE SCALE GENOMIC DNA]</scope>
    <source>
        <strain evidence="8">cv. Chardonnay</strain>
        <tissue evidence="7">Leaf</tissue>
    </source>
</reference>
<dbReference type="Proteomes" id="UP000288805">
    <property type="component" value="Unassembled WGS sequence"/>
</dbReference>
<name>A0A438H0N3_VITVI</name>
<evidence type="ECO:0000259" key="6">
    <source>
        <dbReference type="Pfam" id="PF13966"/>
    </source>
</evidence>
<comment type="catalytic activity">
    <reaction evidence="5">
        <text>alpha-D-glucose 1-phosphate + UTP + H(+) = UDP-alpha-D-glucose + diphosphate</text>
        <dbReference type="Rhea" id="RHEA:19889"/>
        <dbReference type="ChEBI" id="CHEBI:15378"/>
        <dbReference type="ChEBI" id="CHEBI:33019"/>
        <dbReference type="ChEBI" id="CHEBI:46398"/>
        <dbReference type="ChEBI" id="CHEBI:58601"/>
        <dbReference type="ChEBI" id="CHEBI:58885"/>
        <dbReference type="EC" id="2.7.7.9"/>
    </reaction>
</comment>
<dbReference type="AlphaFoldDB" id="A0A438H0N3"/>
<dbReference type="InterPro" id="IPR029044">
    <property type="entry name" value="Nucleotide-diphossugar_trans"/>
</dbReference>
<comment type="similarity">
    <text evidence="1">Belongs to the UDPGP type 1 family.</text>
</comment>
<organism evidence="7 8">
    <name type="scientific">Vitis vinifera</name>
    <name type="common">Grape</name>
    <dbReference type="NCBI Taxonomy" id="29760"/>
    <lineage>
        <taxon>Eukaryota</taxon>
        <taxon>Viridiplantae</taxon>
        <taxon>Streptophyta</taxon>
        <taxon>Embryophyta</taxon>
        <taxon>Tracheophyta</taxon>
        <taxon>Spermatophyta</taxon>
        <taxon>Magnoliopsida</taxon>
        <taxon>eudicotyledons</taxon>
        <taxon>Gunneridae</taxon>
        <taxon>Pentapetalae</taxon>
        <taxon>rosids</taxon>
        <taxon>Vitales</taxon>
        <taxon>Vitaceae</taxon>
        <taxon>Viteae</taxon>
        <taxon>Vitis</taxon>
    </lineage>
</organism>
<evidence type="ECO:0000256" key="4">
    <source>
        <dbReference type="ARBA" id="ARBA00022695"/>
    </source>
</evidence>
<sequence>MIDRCRYPPGHGDVFPALMNSGKLEKLLSQGKEYVFVANSDNLGAVVDLSILIMVTPKTLADVKGGTLISYEGKVQIALERLDGGFISEFKVGGREGGAMSGLKINLEKSQMIQVGKVDTVEDLACEIECKVGKLPSSYLRLPLGASYKFVAAWYGVEERFLGNGSRVKFWKDKWCGEKPLCETFLSLFALFDLKEAWWFLSKPQGQTVKREEDRVVWKEDNKGVFSIPLKESFFTWEACWGKLLTLGQLQRGGWTLANRCALCKEELESIDHILLHCDKTRIL</sequence>
<evidence type="ECO:0000313" key="8">
    <source>
        <dbReference type="Proteomes" id="UP000288805"/>
    </source>
</evidence>
<protein>
    <recommendedName>
        <fullName evidence="2">UTP--glucose-1-phosphate uridylyltransferase</fullName>
        <ecNumber evidence="2">2.7.7.9</ecNumber>
    </recommendedName>
</protein>
<dbReference type="Pfam" id="PF13966">
    <property type="entry name" value="zf-RVT"/>
    <property type="match status" value="1"/>
</dbReference>
<feature type="domain" description="Reverse transcriptase zinc-binding" evidence="6">
    <location>
        <begin position="192"/>
        <end position="282"/>
    </location>
</feature>
<accession>A0A438H0N3</accession>
<evidence type="ECO:0000256" key="1">
    <source>
        <dbReference type="ARBA" id="ARBA00010401"/>
    </source>
</evidence>
<dbReference type="InterPro" id="IPR016267">
    <property type="entry name" value="UDPGP_trans"/>
</dbReference>
<proteinExistence type="inferred from homology"/>
<evidence type="ECO:0000256" key="2">
    <source>
        <dbReference type="ARBA" id="ARBA00012415"/>
    </source>
</evidence>
<dbReference type="Gene3D" id="3.90.550.10">
    <property type="entry name" value="Spore Coat Polysaccharide Biosynthesis Protein SpsA, Chain A"/>
    <property type="match status" value="1"/>
</dbReference>
<dbReference type="InterPro" id="IPR002618">
    <property type="entry name" value="UDPGP_fam"/>
</dbReference>
<gene>
    <name evidence="7" type="primary">UGP2_0</name>
    <name evidence="7" type="ORF">CK203_049711</name>
</gene>